<dbReference type="Proteomes" id="UP001569963">
    <property type="component" value="Unassembled WGS sequence"/>
</dbReference>
<sequence length="395" mass="41096">MKSIKARSAGLAVAAVALAGAAGVAAVPARAGGEGVPPGQRGKLIDSRPLTNLAALPSASANRFVTYTSEGVGGKRITVTGTVAVPEGEPPRGGWPVLSWAHGTTGTADNCAPSADAAGGPVRDYLSITEAYLDRWVSNGFAVVQTDYEGLGTPGGHPYMNGVSEANTLIDIVRAARKADHRIGRDWFVAGHSQGGQATLYTAAADQKPRDLRLKGAVAIAPGSSMSQTAQYVKAQYPGAEIALPFLFVLLNGAHAADPSFVPEDLLTPEAAAVAKAGRTDACLFQLKQLSANLPLNRVFRPDADLTRFEEYYNAQEALGLDVRVPTLVAQGTADREVSPAATQNVVADLCKRYGGIAYRPFEGADHRGAINASFETSLTFAQAIQNGEAPPSTC</sequence>
<dbReference type="RefSeq" id="WP_371947836.1">
    <property type="nucleotide sequence ID" value="NZ_JAXCEI010000002.1"/>
</dbReference>
<name>A0ABV4Q5M8_9ACTN</name>
<keyword evidence="1" id="KW-0732">Signal</keyword>
<evidence type="ECO:0000313" key="2">
    <source>
        <dbReference type="EMBL" id="MFA1538458.1"/>
    </source>
</evidence>
<dbReference type="SUPFAM" id="SSF53474">
    <property type="entry name" value="alpha/beta-Hydrolases"/>
    <property type="match status" value="1"/>
</dbReference>
<accession>A0ABV4Q5M8</accession>
<feature type="signal peptide" evidence="1">
    <location>
        <begin position="1"/>
        <end position="31"/>
    </location>
</feature>
<proteinExistence type="predicted"/>
<feature type="chain" id="PRO_5046593887" evidence="1">
    <location>
        <begin position="32"/>
        <end position="395"/>
    </location>
</feature>
<evidence type="ECO:0000313" key="3">
    <source>
        <dbReference type="Proteomes" id="UP001569963"/>
    </source>
</evidence>
<reference evidence="2 3" key="1">
    <citation type="submission" date="2023-11" db="EMBL/GenBank/DDBJ databases">
        <title>Actinomadura monticuli sp. nov., isolated from volcanic ash.</title>
        <authorList>
            <person name="Lee S.D."/>
            <person name="Yang H."/>
            <person name="Kim I.S."/>
        </authorList>
    </citation>
    <scope>NUCLEOTIDE SEQUENCE [LARGE SCALE GENOMIC DNA]</scope>
    <source>
        <strain evidence="2 3">DLS-62</strain>
    </source>
</reference>
<dbReference type="InterPro" id="IPR005152">
    <property type="entry name" value="Lipase_secreted"/>
</dbReference>
<keyword evidence="2" id="KW-0378">Hydrolase</keyword>
<dbReference type="InterPro" id="IPR029058">
    <property type="entry name" value="AB_hydrolase_fold"/>
</dbReference>
<dbReference type="Pfam" id="PF03583">
    <property type="entry name" value="LIP"/>
    <property type="match status" value="1"/>
</dbReference>
<protein>
    <submittedName>
        <fullName evidence="2">Alpha/beta hydrolase</fullName>
    </submittedName>
</protein>
<dbReference type="PANTHER" id="PTHR34853">
    <property type="match status" value="1"/>
</dbReference>
<dbReference type="GO" id="GO:0016787">
    <property type="term" value="F:hydrolase activity"/>
    <property type="evidence" value="ECO:0007669"/>
    <property type="project" value="UniProtKB-KW"/>
</dbReference>
<comment type="caution">
    <text evidence="2">The sequence shown here is derived from an EMBL/GenBank/DDBJ whole genome shotgun (WGS) entry which is preliminary data.</text>
</comment>
<gene>
    <name evidence="2" type="ORF">SM611_05900</name>
</gene>
<dbReference type="PIRSF" id="PIRSF029171">
    <property type="entry name" value="Esterase_LipA"/>
    <property type="match status" value="1"/>
</dbReference>
<keyword evidence="3" id="KW-1185">Reference proteome</keyword>
<dbReference type="EMBL" id="JAXCEI010000002">
    <property type="protein sequence ID" value="MFA1538458.1"/>
    <property type="molecule type" value="Genomic_DNA"/>
</dbReference>
<dbReference type="PANTHER" id="PTHR34853:SF1">
    <property type="entry name" value="LIPASE 5"/>
    <property type="match status" value="1"/>
</dbReference>
<dbReference type="Gene3D" id="3.40.50.1820">
    <property type="entry name" value="alpha/beta hydrolase"/>
    <property type="match status" value="2"/>
</dbReference>
<evidence type="ECO:0000256" key="1">
    <source>
        <dbReference type="SAM" id="SignalP"/>
    </source>
</evidence>
<organism evidence="2 3">
    <name type="scientific">Actinomadura monticuli</name>
    <dbReference type="NCBI Taxonomy" id="3097367"/>
    <lineage>
        <taxon>Bacteria</taxon>
        <taxon>Bacillati</taxon>
        <taxon>Actinomycetota</taxon>
        <taxon>Actinomycetes</taxon>
        <taxon>Streptosporangiales</taxon>
        <taxon>Thermomonosporaceae</taxon>
        <taxon>Actinomadura</taxon>
    </lineage>
</organism>